<keyword evidence="1" id="KW-0732">Signal</keyword>
<evidence type="ECO:0000313" key="4">
    <source>
        <dbReference type="Proteomes" id="UP000050864"/>
    </source>
</evidence>
<comment type="caution">
    <text evidence="3">The sequence shown here is derived from an EMBL/GenBank/DDBJ whole genome shotgun (WGS) entry which is preliminary data.</text>
</comment>
<organism evidence="3 4">
    <name type="scientific">Stenotrophomonas humi</name>
    <dbReference type="NCBI Taxonomy" id="405444"/>
    <lineage>
        <taxon>Bacteria</taxon>
        <taxon>Pseudomonadati</taxon>
        <taxon>Pseudomonadota</taxon>
        <taxon>Gammaproteobacteria</taxon>
        <taxon>Lysobacterales</taxon>
        <taxon>Lysobacteraceae</taxon>
        <taxon>Stenotrophomonas</taxon>
    </lineage>
</organism>
<feature type="chain" id="PRO_5006393721" description="PepSY domain-containing protein" evidence="1">
    <location>
        <begin position="26"/>
        <end position="144"/>
    </location>
</feature>
<proteinExistence type="predicted"/>
<keyword evidence="4" id="KW-1185">Reference proteome</keyword>
<evidence type="ECO:0000259" key="2">
    <source>
        <dbReference type="Pfam" id="PF13670"/>
    </source>
</evidence>
<name>A0A0R0CA25_9GAMM</name>
<dbReference type="EMBL" id="LDJI01000029">
    <property type="protein sequence ID" value="KRG62721.1"/>
    <property type="molecule type" value="Genomic_DNA"/>
</dbReference>
<feature type="domain" description="PepSY" evidence="2">
    <location>
        <begin position="88"/>
        <end position="142"/>
    </location>
</feature>
<sequence>MMHRHVRSGLLAMAITFAAAGAAQAQDTMTAPQVRAQLEAQGFTNVHDVKFDGGMWEADATSADGKRTELRLDPRTGTVYPDTAVSQLSEADIRAKLSTAGYSNVHDVKFDDGLWKADAKASNGRNVEVRLDPMSGDVIAEKRD</sequence>
<protein>
    <recommendedName>
        <fullName evidence="2">PepSY domain-containing protein</fullName>
    </recommendedName>
</protein>
<gene>
    <name evidence="3" type="ORF">ABB26_15715</name>
</gene>
<dbReference type="Proteomes" id="UP000050864">
    <property type="component" value="Unassembled WGS sequence"/>
</dbReference>
<dbReference type="PATRIC" id="fig|405444.3.peg.2255"/>
<accession>A0A0R0CA25</accession>
<evidence type="ECO:0000256" key="1">
    <source>
        <dbReference type="SAM" id="SignalP"/>
    </source>
</evidence>
<feature type="signal peptide" evidence="1">
    <location>
        <begin position="1"/>
        <end position="25"/>
    </location>
</feature>
<evidence type="ECO:0000313" key="3">
    <source>
        <dbReference type="EMBL" id="KRG62721.1"/>
    </source>
</evidence>
<dbReference type="InterPro" id="IPR025711">
    <property type="entry name" value="PepSY"/>
</dbReference>
<dbReference type="OrthoDB" id="5951452at2"/>
<dbReference type="Pfam" id="PF13670">
    <property type="entry name" value="PepSY_2"/>
    <property type="match status" value="2"/>
</dbReference>
<dbReference type="AlphaFoldDB" id="A0A0R0CA25"/>
<reference evidence="3 4" key="1">
    <citation type="submission" date="2015-05" db="EMBL/GenBank/DDBJ databases">
        <title>Genome sequencing and analysis of members of genus Stenotrophomonas.</title>
        <authorList>
            <person name="Patil P.P."/>
            <person name="Midha S."/>
            <person name="Patil P.B."/>
        </authorList>
    </citation>
    <scope>NUCLEOTIDE SEQUENCE [LARGE SCALE GENOMIC DNA]</scope>
    <source>
        <strain evidence="3 4">DSM 18929</strain>
    </source>
</reference>
<dbReference type="STRING" id="405444.ABB26_15715"/>
<feature type="domain" description="PepSY" evidence="2">
    <location>
        <begin position="12"/>
        <end position="79"/>
    </location>
</feature>